<evidence type="ECO:0000256" key="3">
    <source>
        <dbReference type="ARBA" id="ARBA00024018"/>
    </source>
</evidence>
<dbReference type="InterPro" id="IPR044560">
    <property type="entry name" value="MOase"/>
</dbReference>
<comment type="caution">
    <text evidence="5">The sequence shown here is derived from an EMBL/GenBank/DDBJ whole genome shotgun (WGS) entry which is preliminary data.</text>
</comment>
<dbReference type="EMBL" id="PNBA02000022">
    <property type="protein sequence ID" value="KAG6386390.1"/>
    <property type="molecule type" value="Genomic_DNA"/>
</dbReference>
<accession>A0A8X8W1K7</accession>
<feature type="domain" description="FAD-binding" evidence="4">
    <location>
        <begin position="3"/>
        <end position="330"/>
    </location>
</feature>
<evidence type="ECO:0000259" key="4">
    <source>
        <dbReference type="Pfam" id="PF01494"/>
    </source>
</evidence>
<proteinExistence type="inferred from homology"/>
<reference evidence="5" key="1">
    <citation type="submission" date="2018-01" db="EMBL/GenBank/DDBJ databases">
        <authorList>
            <person name="Mao J.F."/>
        </authorList>
    </citation>
    <scope>NUCLEOTIDE SEQUENCE</scope>
    <source>
        <strain evidence="5">Huo1</strain>
        <tissue evidence="5">Leaf</tissue>
    </source>
</reference>
<evidence type="ECO:0000313" key="5">
    <source>
        <dbReference type="EMBL" id="KAG6386390.1"/>
    </source>
</evidence>
<keyword evidence="6" id="KW-1185">Reference proteome</keyword>
<reference evidence="5" key="2">
    <citation type="submission" date="2020-08" db="EMBL/GenBank/DDBJ databases">
        <title>Plant Genome Project.</title>
        <authorList>
            <person name="Zhang R.-G."/>
        </authorList>
    </citation>
    <scope>NUCLEOTIDE SEQUENCE</scope>
    <source>
        <strain evidence="5">Huo1</strain>
        <tissue evidence="5">Leaf</tissue>
    </source>
</reference>
<dbReference type="PRINTS" id="PR00420">
    <property type="entry name" value="RNGMNOXGNASE"/>
</dbReference>
<keyword evidence="1" id="KW-0560">Oxidoreductase</keyword>
<keyword evidence="2" id="KW-0503">Monooxygenase</keyword>
<dbReference type="PANTHER" id="PTHR45934:SF20">
    <property type="entry name" value="MONOOXYGENASE 2-RELATED"/>
    <property type="match status" value="1"/>
</dbReference>
<evidence type="ECO:0000256" key="2">
    <source>
        <dbReference type="ARBA" id="ARBA00023033"/>
    </source>
</evidence>
<dbReference type="GO" id="GO:0071949">
    <property type="term" value="F:FAD binding"/>
    <property type="evidence" value="ECO:0007669"/>
    <property type="project" value="InterPro"/>
</dbReference>
<organism evidence="5">
    <name type="scientific">Salvia splendens</name>
    <name type="common">Scarlet sage</name>
    <dbReference type="NCBI Taxonomy" id="180675"/>
    <lineage>
        <taxon>Eukaryota</taxon>
        <taxon>Viridiplantae</taxon>
        <taxon>Streptophyta</taxon>
        <taxon>Embryophyta</taxon>
        <taxon>Tracheophyta</taxon>
        <taxon>Spermatophyta</taxon>
        <taxon>Magnoliopsida</taxon>
        <taxon>eudicotyledons</taxon>
        <taxon>Gunneridae</taxon>
        <taxon>Pentapetalae</taxon>
        <taxon>asterids</taxon>
        <taxon>lamiids</taxon>
        <taxon>Lamiales</taxon>
        <taxon>Lamiaceae</taxon>
        <taxon>Nepetoideae</taxon>
        <taxon>Mentheae</taxon>
        <taxon>Salviinae</taxon>
        <taxon>Salvia</taxon>
        <taxon>Salvia subgen. Calosphace</taxon>
        <taxon>core Calosphace</taxon>
    </lineage>
</organism>
<evidence type="ECO:0000313" key="6">
    <source>
        <dbReference type="Proteomes" id="UP000298416"/>
    </source>
</evidence>
<dbReference type="InterPro" id="IPR036188">
    <property type="entry name" value="FAD/NAD-bd_sf"/>
</dbReference>
<sequence length="402" mass="44498">MEDIVIVGAGIAGLATSLGLHRLGVRSVVLEAADRLRASGFALGIWANGWRALDAIGHFVKNTTELVGSVDFFLILIVVTSVDSGVQNAELHFRDLHTQDDLEYRCVNRGVLLETLENELPRGTSMYSSKVVHIQCEGRVKSLHLSDGTVLRTKVLIGCDGVNSVVSKFLGFSKPAYAGRTEVRGFVCFKDGHGFAPKFMQFFGEGVRFGVIPCDGCNVYWFLTFTPSSQEKEMVKDPTKVKQLVLSKFGKASDKISRVFEETELENMACAQIRFRYPWEMLWGNISKGNVCVLGDALHPMTRGVAQGGCSALEDNVVLARLLVGALRRSDGDNEHHAVSEVLENMARERRWRCFDLISSLYIVGFMQQSDGVLLQFLRDKFMTGVVLKRATFDCGDLALEV</sequence>
<evidence type="ECO:0000256" key="1">
    <source>
        <dbReference type="ARBA" id="ARBA00023002"/>
    </source>
</evidence>
<dbReference type="Proteomes" id="UP000298416">
    <property type="component" value="Unassembled WGS sequence"/>
</dbReference>
<dbReference type="InterPro" id="IPR002938">
    <property type="entry name" value="FAD-bd"/>
</dbReference>
<dbReference type="Pfam" id="PF01494">
    <property type="entry name" value="FAD_binding_3"/>
    <property type="match status" value="1"/>
</dbReference>
<dbReference type="SUPFAM" id="SSF51905">
    <property type="entry name" value="FAD/NAD(P)-binding domain"/>
    <property type="match status" value="1"/>
</dbReference>
<dbReference type="PANTHER" id="PTHR45934">
    <property type="entry name" value="FAD/NAD(P)-BINDING OXIDOREDUCTASE FAMILY PROTEIN"/>
    <property type="match status" value="1"/>
</dbReference>
<dbReference type="AlphaFoldDB" id="A0A8X8W1K7"/>
<protein>
    <recommendedName>
        <fullName evidence="4">FAD-binding domain-containing protein</fullName>
    </recommendedName>
</protein>
<gene>
    <name evidence="5" type="ORF">SASPL_155289</name>
</gene>
<comment type="similarity">
    <text evidence="3">Belongs to the 3-hydroxybenzoate 6-hydroxylase family.</text>
</comment>
<name>A0A8X8W1K7_SALSN</name>
<dbReference type="Gene3D" id="3.50.50.60">
    <property type="entry name" value="FAD/NAD(P)-binding domain"/>
    <property type="match status" value="1"/>
</dbReference>
<dbReference type="GO" id="GO:0004497">
    <property type="term" value="F:monooxygenase activity"/>
    <property type="evidence" value="ECO:0007669"/>
    <property type="project" value="UniProtKB-KW"/>
</dbReference>